<reference evidence="6" key="1">
    <citation type="thesis" date="2015" institute="Rutgers" country="The State University of New Jersey, 14 College Farm Rd., New Brunswick, NJ, USA">
        <title>Ammonia toxicity in bacteria and its implications for treatment of and resource recovery from highly nitrogenous organic wastes.</title>
        <authorList>
            <person name="Luther A.K."/>
        </authorList>
    </citation>
    <scope>NUCLEOTIDE SEQUENCE</scope>
    <source>
        <strain evidence="6">RT-10B</strain>
    </source>
</reference>
<proteinExistence type="inferred from homology"/>
<comment type="subcellular location">
    <subcellularLocation>
        <location evidence="5">Cell membrane</location>
        <topology evidence="5">Multi-pass membrane protein</topology>
    </subcellularLocation>
    <subcellularLocation>
        <location evidence="1">Membrane</location>
        <topology evidence="1">Multi-pass membrane protein</topology>
    </subcellularLocation>
</comment>
<evidence type="ECO:0000256" key="3">
    <source>
        <dbReference type="ARBA" id="ARBA00022989"/>
    </source>
</evidence>
<dbReference type="EMBL" id="JYGE01000004">
    <property type="protein sequence ID" value="PSJ31370.1"/>
    <property type="molecule type" value="Genomic_DNA"/>
</dbReference>
<dbReference type="Proteomes" id="UP000241434">
    <property type="component" value="Unassembled WGS sequence"/>
</dbReference>
<feature type="transmembrane region" description="Helical" evidence="5">
    <location>
        <begin position="238"/>
        <end position="258"/>
    </location>
</feature>
<sequence length="296" mass="31729">MIKALQILLYAAFIIYAIIFFRDVFKAKKEDRLEEEKIWKPVATGFITNFFDTLGIGSFAPTVFFFKAFKHNINDKQIPATLNAADALPVMFEAIIFIQATNVEPITLVSLIASAVVGSYVGAGIISKLNERNIQLIMGFALLASALLFLLSVLGIVPIGGTALGLHGGKLIAGIAIFFVLGALMTAGIGLYAPAMVVVYSMGMDPSAAFPIMMGSCALLMPVASAKFVKEDAYAKKNAFIIAISGLVGVFIAAFFVKSLPTEKLTILVIIVVTVTAFMMLKAAFTNKKPKEPKVS</sequence>
<organism evidence="6 7">
    <name type="scientific">Peptostreptococcus russellii</name>
    <dbReference type="NCBI Taxonomy" id="215200"/>
    <lineage>
        <taxon>Bacteria</taxon>
        <taxon>Bacillati</taxon>
        <taxon>Bacillota</taxon>
        <taxon>Clostridia</taxon>
        <taxon>Peptostreptococcales</taxon>
        <taxon>Peptostreptococcaceae</taxon>
        <taxon>Peptostreptococcus</taxon>
    </lineage>
</organism>
<evidence type="ECO:0000256" key="5">
    <source>
        <dbReference type="RuleBase" id="RU363041"/>
    </source>
</evidence>
<accession>A0A2P7Q092</accession>
<feature type="transmembrane region" description="Helical" evidence="5">
    <location>
        <begin position="207"/>
        <end position="226"/>
    </location>
</feature>
<evidence type="ECO:0000256" key="4">
    <source>
        <dbReference type="ARBA" id="ARBA00023136"/>
    </source>
</evidence>
<evidence type="ECO:0000256" key="1">
    <source>
        <dbReference type="ARBA" id="ARBA00004141"/>
    </source>
</evidence>
<dbReference type="RefSeq" id="WP_106776828.1">
    <property type="nucleotide sequence ID" value="NZ_JYGE01000004.1"/>
</dbReference>
<keyword evidence="7" id="KW-1185">Reference proteome</keyword>
<dbReference type="OrthoDB" id="357960at2"/>
<keyword evidence="4 5" id="KW-0472">Membrane</keyword>
<feature type="transmembrane region" description="Helical" evidence="5">
    <location>
        <begin position="265"/>
        <end position="285"/>
    </location>
</feature>
<dbReference type="AlphaFoldDB" id="A0A2P7Q092"/>
<gene>
    <name evidence="6" type="ORF">UF10_05435</name>
</gene>
<feature type="transmembrane region" description="Helical" evidence="5">
    <location>
        <begin position="138"/>
        <end position="159"/>
    </location>
</feature>
<keyword evidence="3 5" id="KW-1133">Transmembrane helix</keyword>
<feature type="transmembrane region" description="Helical" evidence="5">
    <location>
        <begin position="171"/>
        <end position="195"/>
    </location>
</feature>
<feature type="transmembrane region" description="Helical" evidence="5">
    <location>
        <begin position="7"/>
        <end position="25"/>
    </location>
</feature>
<dbReference type="GO" id="GO:0005886">
    <property type="term" value="C:plasma membrane"/>
    <property type="evidence" value="ECO:0007669"/>
    <property type="project" value="UniProtKB-SubCell"/>
</dbReference>
<keyword evidence="2 5" id="KW-0812">Transmembrane</keyword>
<keyword evidence="5" id="KW-1003">Cell membrane</keyword>
<feature type="transmembrane region" description="Helical" evidence="5">
    <location>
        <begin position="106"/>
        <end position="126"/>
    </location>
</feature>
<evidence type="ECO:0000313" key="7">
    <source>
        <dbReference type="Proteomes" id="UP000241434"/>
    </source>
</evidence>
<dbReference type="Pfam" id="PF01925">
    <property type="entry name" value="TauE"/>
    <property type="match status" value="2"/>
</dbReference>
<feature type="transmembrane region" description="Helical" evidence="5">
    <location>
        <begin position="45"/>
        <end position="66"/>
    </location>
</feature>
<name>A0A2P7Q092_9FIRM</name>
<evidence type="ECO:0000256" key="2">
    <source>
        <dbReference type="ARBA" id="ARBA00022692"/>
    </source>
</evidence>
<comment type="caution">
    <text evidence="6">The sequence shown here is derived from an EMBL/GenBank/DDBJ whole genome shotgun (WGS) entry which is preliminary data.</text>
</comment>
<protein>
    <recommendedName>
        <fullName evidence="5">Probable membrane transporter protein</fullName>
    </recommendedName>
</protein>
<evidence type="ECO:0000313" key="6">
    <source>
        <dbReference type="EMBL" id="PSJ31370.1"/>
    </source>
</evidence>
<dbReference type="PANTHER" id="PTHR43483">
    <property type="entry name" value="MEMBRANE TRANSPORTER PROTEIN HI_0806-RELATED"/>
    <property type="match status" value="1"/>
</dbReference>
<dbReference type="PANTHER" id="PTHR43483:SF3">
    <property type="entry name" value="MEMBRANE TRANSPORTER PROTEIN HI_0806-RELATED"/>
    <property type="match status" value="1"/>
</dbReference>
<dbReference type="InterPro" id="IPR002781">
    <property type="entry name" value="TM_pro_TauE-like"/>
</dbReference>
<comment type="similarity">
    <text evidence="5">Belongs to the 4-toluene sulfonate uptake permease (TSUP) (TC 2.A.102) family.</text>
</comment>